<accession>A0A917CTQ5</accession>
<dbReference type="AlphaFoldDB" id="A0A917CTQ5"/>
<reference evidence="1" key="2">
    <citation type="submission" date="2020-09" db="EMBL/GenBank/DDBJ databases">
        <authorList>
            <person name="Sun Q."/>
            <person name="Zhou Y."/>
        </authorList>
    </citation>
    <scope>NUCLEOTIDE SEQUENCE</scope>
    <source>
        <strain evidence="1">CGMCC 1.16134</strain>
    </source>
</reference>
<keyword evidence="2" id="KW-1185">Reference proteome</keyword>
<dbReference type="RefSeq" id="WP_189029610.1">
    <property type="nucleotide sequence ID" value="NZ_BMKR01000027.1"/>
</dbReference>
<evidence type="ECO:0000313" key="1">
    <source>
        <dbReference type="EMBL" id="GGF98543.1"/>
    </source>
</evidence>
<evidence type="ECO:0000313" key="2">
    <source>
        <dbReference type="Proteomes" id="UP000637643"/>
    </source>
</evidence>
<reference evidence="1" key="1">
    <citation type="journal article" date="2014" name="Int. J. Syst. Evol. Microbiol.">
        <title>Complete genome sequence of Corynebacterium casei LMG S-19264T (=DSM 44701T), isolated from a smear-ripened cheese.</title>
        <authorList>
            <consortium name="US DOE Joint Genome Institute (JGI-PGF)"/>
            <person name="Walter F."/>
            <person name="Albersmeier A."/>
            <person name="Kalinowski J."/>
            <person name="Ruckert C."/>
        </authorList>
    </citation>
    <scope>NUCLEOTIDE SEQUENCE</scope>
    <source>
        <strain evidence="1">CGMCC 1.16134</strain>
    </source>
</reference>
<name>A0A917CTQ5_9BACL</name>
<dbReference type="Proteomes" id="UP000637643">
    <property type="component" value="Unassembled WGS sequence"/>
</dbReference>
<comment type="caution">
    <text evidence="1">The sequence shown here is derived from an EMBL/GenBank/DDBJ whole genome shotgun (WGS) entry which is preliminary data.</text>
</comment>
<gene>
    <name evidence="1" type="ORF">GCM10010912_49050</name>
</gene>
<proteinExistence type="predicted"/>
<organism evidence="1 2">
    <name type="scientific">Paenibacillus albidus</name>
    <dbReference type="NCBI Taxonomy" id="2041023"/>
    <lineage>
        <taxon>Bacteria</taxon>
        <taxon>Bacillati</taxon>
        <taxon>Bacillota</taxon>
        <taxon>Bacilli</taxon>
        <taxon>Bacillales</taxon>
        <taxon>Paenibacillaceae</taxon>
        <taxon>Paenibacillus</taxon>
    </lineage>
</organism>
<protein>
    <submittedName>
        <fullName evidence="1">Uncharacterized protein</fullName>
    </submittedName>
</protein>
<dbReference type="EMBL" id="BMKR01000027">
    <property type="protein sequence ID" value="GGF98543.1"/>
    <property type="molecule type" value="Genomic_DNA"/>
</dbReference>
<sequence length="88" mass="10185">MGNVAAEWSAFVQAMGERERRFPGFLNEPVTEDEIAEDEEDDIFLSLESHAIDVWKKKSEHCSPLDFFIKKRCCVTNRPLPVRERSIS</sequence>